<dbReference type="RefSeq" id="WP_147290975.1">
    <property type="nucleotide sequence ID" value="NZ_JACHWW010000001.1"/>
</dbReference>
<sequence>MTVSEIPVPFMSPPLEVSTTEVFLPPAGVFAKTTKVFDAPPALPSLARKKLDIQVAFLGLKLWYFNMLPMHDVLAPLLPPLFQPPFRRNY</sequence>
<organism evidence="1 2">
    <name type="scientific">Alteriqipengyuania lutimaris</name>
    <dbReference type="NCBI Taxonomy" id="1538146"/>
    <lineage>
        <taxon>Bacteria</taxon>
        <taxon>Pseudomonadati</taxon>
        <taxon>Pseudomonadota</taxon>
        <taxon>Alphaproteobacteria</taxon>
        <taxon>Sphingomonadales</taxon>
        <taxon>Erythrobacteraceae</taxon>
        <taxon>Alteriqipengyuania</taxon>
    </lineage>
</organism>
<gene>
    <name evidence="1" type="ORF">DL238_01790</name>
</gene>
<protein>
    <submittedName>
        <fullName evidence="1">Uncharacterized protein</fullName>
    </submittedName>
</protein>
<dbReference type="Proteomes" id="UP000254101">
    <property type="component" value="Unassembled WGS sequence"/>
</dbReference>
<evidence type="ECO:0000313" key="1">
    <source>
        <dbReference type="EMBL" id="RDS76463.1"/>
    </source>
</evidence>
<dbReference type="EMBL" id="QRBB01000001">
    <property type="protein sequence ID" value="RDS76463.1"/>
    <property type="molecule type" value="Genomic_DNA"/>
</dbReference>
<name>A0A395LHU2_9SPHN</name>
<proteinExistence type="predicted"/>
<reference evidence="1 2" key="1">
    <citation type="submission" date="2018-07" db="EMBL/GenBank/DDBJ databases">
        <title>Erythrobacter nanhaiensis sp. nov., a novel member of the genus Erythrobacter isolated from the South China Sea.</title>
        <authorList>
            <person name="Chen X."/>
            <person name="Liu J."/>
        </authorList>
    </citation>
    <scope>NUCLEOTIDE SEQUENCE [LARGE SCALE GENOMIC DNA]</scope>
    <source>
        <strain evidence="1 2">S-5</strain>
    </source>
</reference>
<evidence type="ECO:0000313" key="2">
    <source>
        <dbReference type="Proteomes" id="UP000254101"/>
    </source>
</evidence>
<accession>A0A395LHU2</accession>
<keyword evidence="2" id="KW-1185">Reference proteome</keyword>
<dbReference type="AlphaFoldDB" id="A0A395LHU2"/>
<comment type="caution">
    <text evidence="1">The sequence shown here is derived from an EMBL/GenBank/DDBJ whole genome shotgun (WGS) entry which is preliminary data.</text>
</comment>